<dbReference type="PANTHER" id="PTHR22605:SF18">
    <property type="entry name" value="E3 UBIQUITIN-PROTEIN LIGASE RNF213-ALPHA"/>
    <property type="match status" value="1"/>
</dbReference>
<organism evidence="6 7">
    <name type="scientific">Sparus aurata</name>
    <name type="common">Gilthead sea bream</name>
    <dbReference type="NCBI Taxonomy" id="8175"/>
    <lineage>
        <taxon>Eukaryota</taxon>
        <taxon>Metazoa</taxon>
        <taxon>Chordata</taxon>
        <taxon>Craniata</taxon>
        <taxon>Vertebrata</taxon>
        <taxon>Euteleostomi</taxon>
        <taxon>Actinopterygii</taxon>
        <taxon>Neopterygii</taxon>
        <taxon>Teleostei</taxon>
        <taxon>Neoteleostei</taxon>
        <taxon>Acanthomorphata</taxon>
        <taxon>Eupercaria</taxon>
        <taxon>Spariformes</taxon>
        <taxon>Sparidae</taxon>
        <taxon>Sparus</taxon>
    </lineage>
</organism>
<proteinExistence type="predicted"/>
<dbReference type="InParanoid" id="A0A671V7S0"/>
<reference evidence="6" key="2">
    <citation type="submission" date="2025-08" db="UniProtKB">
        <authorList>
            <consortium name="Ensembl"/>
        </authorList>
    </citation>
    <scope>IDENTIFICATION</scope>
</reference>
<name>A0A671V7S0_SPAAU</name>
<keyword evidence="7" id="KW-1185">Reference proteome</keyword>
<dbReference type="InterPro" id="IPR031248">
    <property type="entry name" value="RNF213"/>
</dbReference>
<dbReference type="GO" id="GO:0004842">
    <property type="term" value="F:ubiquitin-protein transferase activity"/>
    <property type="evidence" value="ECO:0007669"/>
    <property type="project" value="InterPro"/>
</dbReference>
<dbReference type="PANTHER" id="PTHR22605">
    <property type="entry name" value="RZ-TYPE DOMAIN-CONTAINING PROTEIN"/>
    <property type="match status" value="1"/>
</dbReference>
<dbReference type="GO" id="GO:0006511">
    <property type="term" value="P:ubiquitin-dependent protein catabolic process"/>
    <property type="evidence" value="ECO:0007669"/>
    <property type="project" value="TreeGrafter"/>
</dbReference>
<dbReference type="Ensembl" id="ENSSAUT00010023434.1">
    <property type="protein sequence ID" value="ENSSAUP00010022184.1"/>
    <property type="gene ID" value="ENSSAUG00010009786.1"/>
</dbReference>
<dbReference type="GeneTree" id="ENSGT00630000089884"/>
<dbReference type="GO" id="GO:0002040">
    <property type="term" value="P:sprouting angiogenesis"/>
    <property type="evidence" value="ECO:0007669"/>
    <property type="project" value="TreeGrafter"/>
</dbReference>
<dbReference type="SUPFAM" id="SSF57850">
    <property type="entry name" value="RING/U-box"/>
    <property type="match status" value="1"/>
</dbReference>
<keyword evidence="3" id="KW-0862">Zinc</keyword>
<evidence type="ECO:0000313" key="7">
    <source>
        <dbReference type="Proteomes" id="UP000472265"/>
    </source>
</evidence>
<dbReference type="GO" id="GO:0005829">
    <property type="term" value="C:cytosol"/>
    <property type="evidence" value="ECO:0007669"/>
    <property type="project" value="TreeGrafter"/>
</dbReference>
<evidence type="ECO:0000256" key="2">
    <source>
        <dbReference type="ARBA" id="ARBA00022771"/>
    </source>
</evidence>
<reference evidence="6" key="3">
    <citation type="submission" date="2025-09" db="UniProtKB">
        <authorList>
            <consortium name="Ensembl"/>
        </authorList>
    </citation>
    <scope>IDENTIFICATION</scope>
</reference>
<protein>
    <recommendedName>
        <fullName evidence="5">RING-type domain-containing protein</fullName>
    </recommendedName>
</protein>
<dbReference type="SMART" id="SM00184">
    <property type="entry name" value="RING"/>
    <property type="match status" value="1"/>
</dbReference>
<dbReference type="PROSITE" id="PS50089">
    <property type="entry name" value="ZF_RING_2"/>
    <property type="match status" value="1"/>
</dbReference>
<sequence>METGQTVLLLNLQNLYESLYDALNQYYVTLGGQKYVDLGLGTHRVKCRVHKNFRLIVIEEQEVVYEQFPIPLINRMEKHYLDINTVLRNEQKNIARQLKEWVENFVSLWIQHPMKKQYDPSDVFIGYHEDTCSSVILQVTENQGADTDSQTILDKAKHVLLNCATPDSVVRLDKARLPDEEREHFIKEYVKEEMHSSLGDYIVYHTQQLEQSHFFFTEVTTFSRLLTAVDIQQLQKVTNLDIRLLSLQQFDTEHSFLKIIREFLGSTPVDKVLIIQTDYDKDSYRGNILSSAKYSCINEINKWATTDNTKTFVYFVTKLLRIEGGTSYVGFQGGSWGSVHIDDLRRSTEFVSDVHSLKKQCISDLFEEPPEGNSTKTFFPKEYILDTTDLIRSCVQAAVSMLRDAGESGELCTNRVDNLLTLLDGSQTQGYKISYLLKLEGYEATIPYPKSWVLSEASNINALQEGGTFLNTLWRKIQAVVTPLLANLISVIDRDCNLDLLLNECDDIRNLWLKIFASKDMLHVPYGKLENFFIQHYTLISPGHFQELFINTPLGSYISKNVNKKMKKDLFKRYLKDFVSMSVDVASDEKLQVSLLCQALASCVDEVKKRQKDDDELSLPHIHIAYHVYKSRLQNLSRMISLRPDILSPLQRNQQISCCQEMVLDVHAAKACLEYLEPSTLDTEALYQHWLKQVKRLKPSLELICSQHNTRQYGGRCKEILHDVSNGWKRIYTLALFVEHMLLGFQNDESHLRALILTHIQTLSKVRTFSVLGIFQRKRAKSMFGLECAVCLMEPQDPVGLPCHHIYCLTCIMKSLDTGKTSCPKCRQELPNNFQPRVSEDIRVSIKKNAEFRQRCKGFFIDLLSTVCFKDNTPPARGVIKHLLSLYFFLTNNKSSLKPEHEHIHTKDLSPFDESPDKNPVVRSVILKLLLKFSFDAVQEYLQQHLSSVEDSRFLDEEDKAELYAMYINCLENEDGGQMDQYLVYGEEYKVVRDAVAEAVVNGNVEQIEEVLEKCNVPPRNRTVFILLALFREVTTRYRSANTGLHPTPEQCQAFEELIQGSRFLHQQEVRDFGSNLVNNRLGKLAVHHGNTIVDNTVIELTIHLAAALLTGTHDLVMPLKQLGLSPQNMQVNTKSNNLSEKLFNLILDQTKPGHILGDPELRNNPDALDTKNMSLTPFTLVRMVTHLAMLLGASEKSHQIIQPTVEDASSFLALHIKKDLDQLSKALGRGFDDTVTTVHLVLRSLQELVQAINSGIDPNLTTKASRNKWETTVAEDIMTPQLKDLDQLLQKAKGFIRTDSRLSSNFIMRVTYGDDCSFLTSLAQGSQVHSSAVWSYRERLSLLSLTHIVEQHDQKEELPLLWRFLQKEGEIRQIKHLPNILILLKRLVREFQNTSDQAVGSIGEFIDKQKALFNTQNLRIPEVFCSKDLDLDSDLQYLLPRRQGPGLCATGLVSHLVTLHNEMVNAADNHTKEESSYRVSVAELTEEHVICYDMEKDLLPLVLSNCQYSLERGHETISQFDLPRIQQQILTRFLQGKPHITRTGIPTLVNTQDRDYDTIFKAVKGKVPQVALSSLTRNALSRGLDSYSEVCEALKILELLMGFLSMTGGDPMMSLVTYLQDILKMADQINHHILQVLHRCHLRHCVSLWQLLSSLKSENLLRLKREPFMGYPDEYHMLLTEEDKIELKTFVTKANVDQWLLEMHEFLLLRLGRPQATADYNPSWRLRIIFISILNSECVPSWRLAVVITLCVHFSKNLNSYIIYHTV</sequence>
<keyword evidence="2 4" id="KW-0863">Zinc-finger</keyword>
<evidence type="ECO:0000313" key="6">
    <source>
        <dbReference type="Ensembl" id="ENSSAUP00010022184.1"/>
    </source>
</evidence>
<evidence type="ECO:0000259" key="5">
    <source>
        <dbReference type="PROSITE" id="PS50089"/>
    </source>
</evidence>
<keyword evidence="1" id="KW-0479">Metal-binding</keyword>
<reference evidence="6" key="1">
    <citation type="submission" date="2021-04" db="EMBL/GenBank/DDBJ databases">
        <authorList>
            <consortium name="Wellcome Sanger Institute Data Sharing"/>
        </authorList>
    </citation>
    <scope>NUCLEOTIDE SEQUENCE [LARGE SCALE GENOMIC DNA]</scope>
</reference>
<dbReference type="Gene3D" id="3.30.40.10">
    <property type="entry name" value="Zinc/RING finger domain, C3HC4 (zinc finger)"/>
    <property type="match status" value="1"/>
</dbReference>
<dbReference type="Proteomes" id="UP000472265">
    <property type="component" value="Chromosome 11"/>
</dbReference>
<dbReference type="GO" id="GO:0016020">
    <property type="term" value="C:membrane"/>
    <property type="evidence" value="ECO:0007669"/>
    <property type="project" value="TreeGrafter"/>
</dbReference>
<dbReference type="GO" id="GO:2000051">
    <property type="term" value="P:negative regulation of non-canonical Wnt signaling pathway"/>
    <property type="evidence" value="ECO:0007669"/>
    <property type="project" value="TreeGrafter"/>
</dbReference>
<dbReference type="InterPro" id="IPR017907">
    <property type="entry name" value="Znf_RING_CS"/>
</dbReference>
<dbReference type="Pfam" id="PF13920">
    <property type="entry name" value="zf-C3HC4_3"/>
    <property type="match status" value="1"/>
</dbReference>
<dbReference type="GO" id="GO:0008270">
    <property type="term" value="F:zinc ion binding"/>
    <property type="evidence" value="ECO:0007669"/>
    <property type="project" value="UniProtKB-KW"/>
</dbReference>
<evidence type="ECO:0000256" key="3">
    <source>
        <dbReference type="ARBA" id="ARBA00022833"/>
    </source>
</evidence>
<dbReference type="GO" id="GO:0016887">
    <property type="term" value="F:ATP hydrolysis activity"/>
    <property type="evidence" value="ECO:0007669"/>
    <property type="project" value="InterPro"/>
</dbReference>
<accession>A0A671V7S0</accession>
<dbReference type="GO" id="GO:0005730">
    <property type="term" value="C:nucleolus"/>
    <property type="evidence" value="ECO:0007669"/>
    <property type="project" value="TreeGrafter"/>
</dbReference>
<evidence type="ECO:0000256" key="1">
    <source>
        <dbReference type="ARBA" id="ARBA00022723"/>
    </source>
</evidence>
<dbReference type="InterPro" id="IPR013083">
    <property type="entry name" value="Znf_RING/FYVE/PHD"/>
</dbReference>
<evidence type="ECO:0000256" key="4">
    <source>
        <dbReference type="PROSITE-ProRule" id="PRU00175"/>
    </source>
</evidence>
<feature type="domain" description="RING-type" evidence="5">
    <location>
        <begin position="788"/>
        <end position="827"/>
    </location>
</feature>
<dbReference type="InterPro" id="IPR001841">
    <property type="entry name" value="Znf_RING"/>
</dbReference>
<dbReference type="PROSITE" id="PS00518">
    <property type="entry name" value="ZF_RING_1"/>
    <property type="match status" value="1"/>
</dbReference>